<feature type="transmembrane region" description="Helical" evidence="1">
    <location>
        <begin position="53"/>
        <end position="72"/>
    </location>
</feature>
<dbReference type="Proteomes" id="UP001341840">
    <property type="component" value="Unassembled WGS sequence"/>
</dbReference>
<evidence type="ECO:0000313" key="2">
    <source>
        <dbReference type="EMBL" id="MED6108592.1"/>
    </source>
</evidence>
<gene>
    <name evidence="2" type="ORF">PIB30_025555</name>
</gene>
<accession>A0ABU6QAA7</accession>
<name>A0ABU6QAA7_9FABA</name>
<sequence length="106" mass="12363">MRSLKFERKKPRKARGGDMEICSSWCCFNCAWIVFSVKLWPNIDVFTRHKSKAKFLILGFTTIYSFFADRALKGKPDVYNMISYAAFAFLSSTCNFVELTYNMQIN</sequence>
<keyword evidence="1" id="KW-0472">Membrane</keyword>
<feature type="transmembrane region" description="Helical" evidence="1">
    <location>
        <begin position="84"/>
        <end position="103"/>
    </location>
</feature>
<proteinExistence type="predicted"/>
<protein>
    <submittedName>
        <fullName evidence="2">Uncharacterized protein</fullName>
    </submittedName>
</protein>
<reference evidence="2 3" key="1">
    <citation type="journal article" date="2023" name="Plants (Basel)">
        <title>Bridging the Gap: Combining Genomics and Transcriptomics Approaches to Understand Stylosanthes scabra, an Orphan Legume from the Brazilian Caatinga.</title>
        <authorList>
            <person name="Ferreira-Neto J.R.C."/>
            <person name="da Silva M.D."/>
            <person name="Binneck E."/>
            <person name="de Melo N.F."/>
            <person name="da Silva R.H."/>
            <person name="de Melo A.L.T.M."/>
            <person name="Pandolfi V."/>
            <person name="Bustamante F.O."/>
            <person name="Brasileiro-Vidal A.C."/>
            <person name="Benko-Iseppon A.M."/>
        </authorList>
    </citation>
    <scope>NUCLEOTIDE SEQUENCE [LARGE SCALE GENOMIC DNA]</scope>
    <source>
        <tissue evidence="2">Leaves</tissue>
    </source>
</reference>
<keyword evidence="1" id="KW-0812">Transmembrane</keyword>
<evidence type="ECO:0000313" key="3">
    <source>
        <dbReference type="Proteomes" id="UP001341840"/>
    </source>
</evidence>
<organism evidence="2 3">
    <name type="scientific">Stylosanthes scabra</name>
    <dbReference type="NCBI Taxonomy" id="79078"/>
    <lineage>
        <taxon>Eukaryota</taxon>
        <taxon>Viridiplantae</taxon>
        <taxon>Streptophyta</taxon>
        <taxon>Embryophyta</taxon>
        <taxon>Tracheophyta</taxon>
        <taxon>Spermatophyta</taxon>
        <taxon>Magnoliopsida</taxon>
        <taxon>eudicotyledons</taxon>
        <taxon>Gunneridae</taxon>
        <taxon>Pentapetalae</taxon>
        <taxon>rosids</taxon>
        <taxon>fabids</taxon>
        <taxon>Fabales</taxon>
        <taxon>Fabaceae</taxon>
        <taxon>Papilionoideae</taxon>
        <taxon>50 kb inversion clade</taxon>
        <taxon>dalbergioids sensu lato</taxon>
        <taxon>Dalbergieae</taxon>
        <taxon>Pterocarpus clade</taxon>
        <taxon>Stylosanthes</taxon>
    </lineage>
</organism>
<evidence type="ECO:0000256" key="1">
    <source>
        <dbReference type="SAM" id="Phobius"/>
    </source>
</evidence>
<keyword evidence="3" id="KW-1185">Reference proteome</keyword>
<comment type="caution">
    <text evidence="2">The sequence shown here is derived from an EMBL/GenBank/DDBJ whole genome shotgun (WGS) entry which is preliminary data.</text>
</comment>
<dbReference type="EMBL" id="JASCZI010000094">
    <property type="protein sequence ID" value="MED6108592.1"/>
    <property type="molecule type" value="Genomic_DNA"/>
</dbReference>
<keyword evidence="1" id="KW-1133">Transmembrane helix</keyword>